<protein>
    <submittedName>
        <fullName evidence="14">Malate dehydrogenase</fullName>
    </submittedName>
</protein>
<dbReference type="CDD" id="cd05311">
    <property type="entry name" value="NAD_bind_2_malic_enz"/>
    <property type="match status" value="1"/>
</dbReference>
<evidence type="ECO:0000256" key="4">
    <source>
        <dbReference type="ARBA" id="ARBA00008756"/>
    </source>
</evidence>
<dbReference type="PIRSF" id="PIRSF036684">
    <property type="entry name" value="ME_PTA"/>
    <property type="match status" value="1"/>
</dbReference>
<evidence type="ECO:0000256" key="6">
    <source>
        <dbReference type="ARBA" id="ARBA00023002"/>
    </source>
</evidence>
<evidence type="ECO:0000256" key="3">
    <source>
        <dbReference type="ARBA" id="ARBA00007686"/>
    </source>
</evidence>
<dbReference type="InterPro" id="IPR046346">
    <property type="entry name" value="Aminoacid_DH-like_N_sf"/>
</dbReference>
<keyword evidence="10" id="KW-0521">NADP</keyword>
<name>K7YV18_BDEBC</name>
<dbReference type="GO" id="GO:0016616">
    <property type="term" value="F:oxidoreductase activity, acting on the CH-OH group of donors, NAD or NADP as acceptor"/>
    <property type="evidence" value="ECO:0007669"/>
    <property type="project" value="InterPro"/>
</dbReference>
<dbReference type="GO" id="GO:0004470">
    <property type="term" value="F:malic enzyme activity"/>
    <property type="evidence" value="ECO:0007669"/>
    <property type="project" value="InterPro"/>
</dbReference>
<dbReference type="RefSeq" id="WP_015090945.1">
    <property type="nucleotide sequence ID" value="NC_019567.1"/>
</dbReference>
<dbReference type="Gene3D" id="3.40.50.10950">
    <property type="match status" value="1"/>
</dbReference>
<dbReference type="GO" id="GO:0016746">
    <property type="term" value="F:acyltransferase activity"/>
    <property type="evidence" value="ECO:0007669"/>
    <property type="project" value="InterPro"/>
</dbReference>
<comment type="similarity">
    <text evidence="3">In the N-terminal section; belongs to the malic enzymes family.</text>
</comment>
<dbReference type="InterPro" id="IPR012188">
    <property type="entry name" value="ME_PTA"/>
</dbReference>
<feature type="binding site" evidence="10">
    <location>
        <position position="175"/>
    </location>
    <ligand>
        <name>a divalent metal cation</name>
        <dbReference type="ChEBI" id="CHEBI:60240"/>
    </ligand>
</feature>
<dbReference type="SUPFAM" id="SSF53223">
    <property type="entry name" value="Aminoacid dehydrogenase-like, N-terminal domain"/>
    <property type="match status" value="1"/>
</dbReference>
<comment type="cofactor">
    <cofactor evidence="2">
        <name>Mg(2+)</name>
        <dbReference type="ChEBI" id="CHEBI:18420"/>
    </cofactor>
</comment>
<dbReference type="PANTHER" id="PTHR43237:SF4">
    <property type="entry name" value="NADP-DEPENDENT MALIC ENZYME"/>
    <property type="match status" value="1"/>
</dbReference>
<evidence type="ECO:0000313" key="14">
    <source>
        <dbReference type="EMBL" id="AFY01498.1"/>
    </source>
</evidence>
<dbReference type="GO" id="GO:0051287">
    <property type="term" value="F:NAD binding"/>
    <property type="evidence" value="ECO:0007669"/>
    <property type="project" value="InterPro"/>
</dbReference>
<dbReference type="Gene3D" id="3.40.50.720">
    <property type="entry name" value="NAD(P)-binding Rossmann-like Domain"/>
    <property type="match status" value="1"/>
</dbReference>
<dbReference type="Gene3D" id="3.40.50.10380">
    <property type="entry name" value="Malic enzyme, N-terminal domain"/>
    <property type="match status" value="1"/>
</dbReference>
<evidence type="ECO:0000256" key="11">
    <source>
        <dbReference type="SAM" id="MobiDB-lite"/>
    </source>
</evidence>
<dbReference type="FunFam" id="3.40.50.10380:FF:000003">
    <property type="entry name" value="NADP-dependent malic enzyme"/>
    <property type="match status" value="1"/>
</dbReference>
<dbReference type="InterPro" id="IPR042113">
    <property type="entry name" value="P_AcTrfase_dom1"/>
</dbReference>
<feature type="compositionally biased region" description="Basic and acidic residues" evidence="11">
    <location>
        <begin position="1"/>
        <end position="11"/>
    </location>
</feature>
<accession>K7YV18</accession>
<dbReference type="InterPro" id="IPR037062">
    <property type="entry name" value="Malic_N_dom_sf"/>
</dbReference>
<dbReference type="GO" id="GO:0006108">
    <property type="term" value="P:malate metabolic process"/>
    <property type="evidence" value="ECO:0007669"/>
    <property type="project" value="InterPro"/>
</dbReference>
<comment type="similarity">
    <text evidence="4">In the C-terminal section; belongs to the phosphate acetyltransferase and butyryltransferase family.</text>
</comment>
<feature type="binding site" evidence="10">
    <location>
        <position position="300"/>
    </location>
    <ligand>
        <name>a divalent metal cation</name>
        <dbReference type="ChEBI" id="CHEBI:60240"/>
    </ligand>
</feature>
<feature type="binding site" evidence="10">
    <location>
        <begin position="89"/>
        <end position="96"/>
    </location>
    <ligand>
        <name>NADP(+)</name>
        <dbReference type="ChEBI" id="CHEBI:58349"/>
    </ligand>
</feature>
<dbReference type="AlphaFoldDB" id="K7YV18"/>
<evidence type="ECO:0000256" key="8">
    <source>
        <dbReference type="PIRSR" id="PIRSR036684-1"/>
    </source>
</evidence>
<evidence type="ECO:0000256" key="7">
    <source>
        <dbReference type="ARBA" id="ARBA00023268"/>
    </source>
</evidence>
<organism evidence="14 15">
    <name type="scientific">Bdellovibrio bacteriovorus str. Tiberius</name>
    <dbReference type="NCBI Taxonomy" id="1069642"/>
    <lineage>
        <taxon>Bacteria</taxon>
        <taxon>Pseudomonadati</taxon>
        <taxon>Bdellovibrionota</taxon>
        <taxon>Bdellovibrionia</taxon>
        <taxon>Bdellovibrionales</taxon>
        <taxon>Pseudobdellovibrionaceae</taxon>
        <taxon>Bdellovibrio</taxon>
    </lineage>
</organism>
<dbReference type="Gene3D" id="3.40.50.10750">
    <property type="entry name" value="Isocitrate/Isopropylmalate dehydrogenase-like"/>
    <property type="match status" value="1"/>
</dbReference>
<dbReference type="SMART" id="SM00919">
    <property type="entry name" value="Malic_M"/>
    <property type="match status" value="1"/>
</dbReference>
<dbReference type="PATRIC" id="fig|1069642.3.peg.1784"/>
<gene>
    <name evidence="14" type="primary">mdh</name>
    <name evidence="14" type="ORF">Bdt_1809</name>
</gene>
<dbReference type="SMART" id="SM01274">
    <property type="entry name" value="malic"/>
    <property type="match status" value="1"/>
</dbReference>
<evidence type="ECO:0000256" key="9">
    <source>
        <dbReference type="PIRSR" id="PIRSR036684-2"/>
    </source>
</evidence>
<feature type="binding site" evidence="9">
    <location>
        <position position="150"/>
    </location>
    <ligand>
        <name>a divalent metal cation</name>
        <dbReference type="ChEBI" id="CHEBI:60240"/>
    </ligand>
</feature>
<dbReference type="Pfam" id="PF03949">
    <property type="entry name" value="Malic_M"/>
    <property type="match status" value="1"/>
</dbReference>
<evidence type="ECO:0000256" key="1">
    <source>
        <dbReference type="ARBA" id="ARBA00001936"/>
    </source>
</evidence>
<dbReference type="Pfam" id="PF01515">
    <property type="entry name" value="PTA_PTB"/>
    <property type="match status" value="1"/>
</dbReference>
<dbReference type="InterPro" id="IPR036291">
    <property type="entry name" value="NAD(P)-bd_dom_sf"/>
</dbReference>
<sequence length="780" mass="84643">MDNKTETKPESKTGTTNFDQEALLYHQQGKPGKIEVISSKPCATEKDLSLAYSPGVAAPCKAIAKDPAKVYDYTAKGNLVAVISNGTAVLGLGNIGPAAGKPVMEGKGILFKQFAGIDVFDIEVAATDVDVFCNAVRVLEPTFGGINLEDIKAPECFEIEERLKKEMNIPVFHDDQHGTAIVSGAALLNACSITNRKMETVRIVVNGAGASANSCAKIFIALGARRENIIMCDSQGVIYKGRTAGMNKYKEYFASETEARTLTEALRGADVFVGLSVAGALTPEMLKDMAKDPIIFAMANPEPEITPDKARAARPDAIIATGRSDYPNQVNNVLGFPSIFRGALDTRSTQINEDMKLAAVHALAKLARMDVPDKVSATYGGKSFKFGRDYLIPKPFDTRVLLWVAPEVAKAAMKSGVATRAIEDWDQYRESLEAQQGPSKVFIRSAINRVHQNSEANGGELPRIVFPEGTSTKVLKALATLVEERICQPILLGYPERVKEKIKALDIPLLNDVQIVHPSSHPKYFSFVEKLYSLRQRKGINLGEAERLMADPNYFAAMMVNQGEADGMVSGSSINYADAVRPILQTIGTYKEGIPAGLNFVLLEDKFLVLADTTVNFNPTAEQCAQIALQAAKIVEYFGIEPRVAMLSYSNFSGADGTPRKMKKAAEIARSLRPDLMIEGDMQADTAVNPEIMERLFPFSGLKGGANVLVFPNLESSNIAYKLIQQIGKAEVIGPFLTGIRRSANVLQRTTTVDGIVNSVVFTALEAQFIKDALKARGKK</sequence>
<keyword evidence="6" id="KW-0560">Oxidoreductase</keyword>
<comment type="cofactor">
    <cofactor evidence="1">
        <name>Mn(2+)</name>
        <dbReference type="ChEBI" id="CHEBI:29035"/>
    </cofactor>
</comment>
<feature type="binding site" evidence="9">
    <location>
        <position position="149"/>
    </location>
    <ligand>
        <name>a divalent metal cation</name>
        <dbReference type="ChEBI" id="CHEBI:60240"/>
    </ligand>
</feature>
<feature type="domain" description="Malic enzyme N-terminal" evidence="13">
    <location>
        <begin position="31"/>
        <end position="164"/>
    </location>
</feature>
<keyword evidence="7" id="KW-0511">Multifunctional enzyme</keyword>
<dbReference type="SUPFAM" id="SSF53659">
    <property type="entry name" value="Isocitrate/Isopropylmalate dehydrogenase-like"/>
    <property type="match status" value="1"/>
</dbReference>
<dbReference type="EMBL" id="CP002930">
    <property type="protein sequence ID" value="AFY01498.1"/>
    <property type="molecule type" value="Genomic_DNA"/>
</dbReference>
<evidence type="ECO:0000259" key="13">
    <source>
        <dbReference type="SMART" id="SM01274"/>
    </source>
</evidence>
<evidence type="ECO:0000313" key="15">
    <source>
        <dbReference type="Proteomes" id="UP000010074"/>
    </source>
</evidence>
<proteinExistence type="inferred from homology"/>
<evidence type="ECO:0000259" key="12">
    <source>
        <dbReference type="SMART" id="SM00919"/>
    </source>
</evidence>
<dbReference type="STRING" id="1069642.Bdt_1809"/>
<reference evidence="14 15" key="1">
    <citation type="journal article" date="2012" name="BMC Genomics">
        <title>Genome analysis of a simultaneously predatory and prey-independent, novel Bdellovibrio bacteriovorus from the River Tiber, supports in silico predictions of both ancient and recent lateral gene transfer from diverse bacteria.</title>
        <authorList>
            <person name="Hobley L."/>
            <person name="Lerner T.R."/>
            <person name="Williams L.E."/>
            <person name="Lambert C."/>
            <person name="Till R."/>
            <person name="Milner D.S."/>
            <person name="Basford S.M."/>
            <person name="Capeness M.J."/>
            <person name="Fenton A.K."/>
            <person name="Atterbury R.J."/>
            <person name="Harris M.A."/>
            <person name="Sockett R.E."/>
        </authorList>
    </citation>
    <scope>NUCLEOTIDE SEQUENCE [LARGE SCALE GENOMIC DNA]</scope>
    <source>
        <strain evidence="14 15">Tiberius</strain>
    </source>
</reference>
<feature type="region of interest" description="Disordered" evidence="11">
    <location>
        <begin position="1"/>
        <end position="20"/>
    </location>
</feature>
<dbReference type="HOGENOM" id="CLU_012366_0_0_7"/>
<dbReference type="FunFam" id="3.40.50.720:FF:000095">
    <property type="entry name" value="NADP-dependent malic enzyme"/>
    <property type="match status" value="1"/>
</dbReference>
<evidence type="ECO:0000256" key="5">
    <source>
        <dbReference type="ARBA" id="ARBA00022723"/>
    </source>
</evidence>
<evidence type="ECO:0000256" key="2">
    <source>
        <dbReference type="ARBA" id="ARBA00001946"/>
    </source>
</evidence>
<dbReference type="Proteomes" id="UP000010074">
    <property type="component" value="Chromosome"/>
</dbReference>
<feature type="active site" description="Proton acceptor" evidence="8">
    <location>
        <position position="107"/>
    </location>
</feature>
<dbReference type="KEGG" id="bbat:Bdt_1809"/>
<dbReference type="SUPFAM" id="SSF51735">
    <property type="entry name" value="NAD(P)-binding Rossmann-fold domains"/>
    <property type="match status" value="1"/>
</dbReference>
<dbReference type="InterPro" id="IPR045213">
    <property type="entry name" value="Malic_NAD-bd_bact_type"/>
</dbReference>
<feature type="domain" description="Malic enzyme NAD-binding" evidence="12">
    <location>
        <begin position="176"/>
        <end position="413"/>
    </location>
</feature>
<dbReference type="InterPro" id="IPR012302">
    <property type="entry name" value="Malic_NAD-bd"/>
</dbReference>
<dbReference type="GO" id="GO:0046872">
    <property type="term" value="F:metal ion binding"/>
    <property type="evidence" value="ECO:0007669"/>
    <property type="project" value="UniProtKB-KW"/>
</dbReference>
<dbReference type="InterPro" id="IPR051674">
    <property type="entry name" value="Malate_Decarboxylase"/>
</dbReference>
<dbReference type="PANTHER" id="PTHR43237">
    <property type="entry name" value="NADP-DEPENDENT MALIC ENZYME"/>
    <property type="match status" value="1"/>
</dbReference>
<evidence type="ECO:0000256" key="10">
    <source>
        <dbReference type="PIRSR" id="PIRSR036684-3"/>
    </source>
</evidence>
<dbReference type="Pfam" id="PF00390">
    <property type="entry name" value="malic"/>
    <property type="match status" value="1"/>
</dbReference>
<dbReference type="InterPro" id="IPR002505">
    <property type="entry name" value="PTA_PTB"/>
</dbReference>
<keyword evidence="5 9" id="KW-0479">Metal-binding</keyword>
<dbReference type="InterPro" id="IPR042112">
    <property type="entry name" value="P_AcTrfase_dom2"/>
</dbReference>
<dbReference type="InterPro" id="IPR012301">
    <property type="entry name" value="Malic_N_dom"/>
</dbReference>